<gene>
    <name evidence="3" type="ORF">GCM10007878_13850</name>
</gene>
<proteinExistence type="predicted"/>
<keyword evidence="1" id="KW-0812">Transmembrane</keyword>
<keyword evidence="1" id="KW-1133">Transmembrane helix</keyword>
<dbReference type="EMBL" id="BSOR01000022">
    <property type="protein sequence ID" value="GLR63947.1"/>
    <property type="molecule type" value="Genomic_DNA"/>
</dbReference>
<feature type="domain" description="YdbS-like PH" evidence="2">
    <location>
        <begin position="38"/>
        <end position="114"/>
    </location>
</feature>
<dbReference type="InterPro" id="IPR005182">
    <property type="entry name" value="YdbS-like_PH"/>
</dbReference>
<evidence type="ECO:0000313" key="4">
    <source>
        <dbReference type="Proteomes" id="UP001156682"/>
    </source>
</evidence>
<keyword evidence="4" id="KW-1185">Reference proteome</keyword>
<reference evidence="4" key="1">
    <citation type="journal article" date="2019" name="Int. J. Syst. Evol. Microbiol.">
        <title>The Global Catalogue of Microorganisms (GCM) 10K type strain sequencing project: providing services to taxonomists for standard genome sequencing and annotation.</title>
        <authorList>
            <consortium name="The Broad Institute Genomics Platform"/>
            <consortium name="The Broad Institute Genome Sequencing Center for Infectious Disease"/>
            <person name="Wu L."/>
            <person name="Ma J."/>
        </authorList>
    </citation>
    <scope>NUCLEOTIDE SEQUENCE [LARGE SCALE GENOMIC DNA]</scope>
    <source>
        <strain evidence="4">NBRC 100033</strain>
    </source>
</reference>
<dbReference type="Pfam" id="PF03703">
    <property type="entry name" value="bPH_2"/>
    <property type="match status" value="1"/>
</dbReference>
<comment type="caution">
    <text evidence="3">The sequence shown here is derived from an EMBL/GenBank/DDBJ whole genome shotgun (WGS) entry which is preliminary data.</text>
</comment>
<feature type="transmembrane region" description="Helical" evidence="1">
    <location>
        <begin position="14"/>
        <end position="35"/>
    </location>
</feature>
<accession>A0ABQ5ZWY0</accession>
<name>A0ABQ5ZWY0_9GAMM</name>
<dbReference type="Proteomes" id="UP001156682">
    <property type="component" value="Unassembled WGS sequence"/>
</dbReference>
<evidence type="ECO:0000256" key="1">
    <source>
        <dbReference type="SAM" id="Phobius"/>
    </source>
</evidence>
<protein>
    <recommendedName>
        <fullName evidence="2">YdbS-like PH domain-containing protein</fullName>
    </recommendedName>
</protein>
<organism evidence="3 4">
    <name type="scientific">Marinospirillum insulare</name>
    <dbReference type="NCBI Taxonomy" id="217169"/>
    <lineage>
        <taxon>Bacteria</taxon>
        <taxon>Pseudomonadati</taxon>
        <taxon>Pseudomonadota</taxon>
        <taxon>Gammaproteobacteria</taxon>
        <taxon>Oceanospirillales</taxon>
        <taxon>Oceanospirillaceae</taxon>
        <taxon>Marinospirillum</taxon>
    </lineage>
</organism>
<evidence type="ECO:0000313" key="3">
    <source>
        <dbReference type="EMBL" id="GLR63947.1"/>
    </source>
</evidence>
<keyword evidence="1" id="KW-0472">Membrane</keyword>
<evidence type="ECO:0000259" key="2">
    <source>
        <dbReference type="Pfam" id="PF03703"/>
    </source>
</evidence>
<sequence length="133" mass="15966">MIWYELSYDKTHVYIYYSYFLVVTYSFFVWGIKALQLKTTVYTLKRDRLLIKRGILRRITDELELFRVRDFQLDEPIALRLFSLGNVALVTSDRTTPVIRLEAIPEINKLHEYLRNLVRECWDERGVREIDAG</sequence>